<feature type="region of interest" description="Disordered" evidence="5">
    <location>
        <begin position="118"/>
        <end position="154"/>
    </location>
</feature>
<evidence type="ECO:0000256" key="5">
    <source>
        <dbReference type="SAM" id="MobiDB-lite"/>
    </source>
</evidence>
<evidence type="ECO:0000256" key="6">
    <source>
        <dbReference type="SAM" id="Phobius"/>
    </source>
</evidence>
<evidence type="ECO:0000256" key="1">
    <source>
        <dbReference type="ARBA" id="ARBA00004141"/>
    </source>
</evidence>
<evidence type="ECO:0000256" key="3">
    <source>
        <dbReference type="ARBA" id="ARBA00022989"/>
    </source>
</evidence>
<keyword evidence="4 6" id="KW-0472">Membrane</keyword>
<feature type="transmembrane region" description="Helical" evidence="6">
    <location>
        <begin position="93"/>
        <end position="110"/>
    </location>
</feature>
<feature type="transmembrane region" description="Helical" evidence="6">
    <location>
        <begin position="280"/>
        <end position="300"/>
    </location>
</feature>
<keyword evidence="2 6" id="KW-0812">Transmembrane</keyword>
<dbReference type="EMBL" id="HBGE01085101">
    <property type="protein sequence ID" value="CAD9173934.1"/>
    <property type="molecule type" value="Transcribed_RNA"/>
</dbReference>
<proteinExistence type="predicted"/>
<evidence type="ECO:0000256" key="2">
    <source>
        <dbReference type="ARBA" id="ARBA00022692"/>
    </source>
</evidence>
<dbReference type="GO" id="GO:0016020">
    <property type="term" value="C:membrane"/>
    <property type="evidence" value="ECO:0007669"/>
    <property type="project" value="UniProtKB-SubCell"/>
</dbReference>
<feature type="transmembrane region" description="Helical" evidence="6">
    <location>
        <begin position="17"/>
        <end position="39"/>
    </location>
</feature>
<organism evidence="7">
    <name type="scientific">Alexandrium catenella</name>
    <name type="common">Red tide dinoflagellate</name>
    <name type="synonym">Gonyaulax catenella</name>
    <dbReference type="NCBI Taxonomy" id="2925"/>
    <lineage>
        <taxon>Eukaryota</taxon>
        <taxon>Sar</taxon>
        <taxon>Alveolata</taxon>
        <taxon>Dinophyceae</taxon>
        <taxon>Gonyaulacales</taxon>
        <taxon>Pyrocystaceae</taxon>
        <taxon>Alexandrium</taxon>
    </lineage>
</organism>
<keyword evidence="3 6" id="KW-1133">Transmembrane helix</keyword>
<feature type="transmembrane region" description="Helical" evidence="6">
    <location>
        <begin position="214"/>
        <end position="235"/>
    </location>
</feature>
<comment type="subcellular location">
    <subcellularLocation>
        <location evidence="1">Membrane</location>
        <topology evidence="1">Multi-pass membrane protein</topology>
    </subcellularLocation>
</comment>
<feature type="compositionally biased region" description="Basic and acidic residues" evidence="5">
    <location>
        <begin position="118"/>
        <end position="143"/>
    </location>
</feature>
<feature type="transmembrane region" description="Helical" evidence="6">
    <location>
        <begin position="46"/>
        <end position="68"/>
    </location>
</feature>
<dbReference type="PANTHER" id="PTHR11040">
    <property type="entry name" value="ZINC/IRON TRANSPORTER"/>
    <property type="match status" value="1"/>
</dbReference>
<dbReference type="PANTHER" id="PTHR11040:SF44">
    <property type="entry name" value="PROTEIN ZNTC-RELATED"/>
    <property type="match status" value="1"/>
</dbReference>
<accession>A0A7S1WKP6</accession>
<protein>
    <submittedName>
        <fullName evidence="7">Uncharacterized protein</fullName>
    </submittedName>
</protein>
<sequence length="331" mass="34424">MWHLLTQSSEGKMNTGLLIFAAVATFVMVVVGATAVNCMARMSHKLLLLGNTAAGGVLIGVSLVHMLADNVGEMDSWGMAFNRAIGGSEDEPFPLGFALAGFGFFLIFAIEQLGGGHDHEHPGQEHAVHEHEREHKHGQKAREPAGGGFRDASEGFDTLSESEESVSSASSHGSDVEAVSRSKRNVLRGLSTFFGVAIHSAIESVAIGSTKNTAALASIIAAVLFHKGFAAFAVGSSIQGVTVGRQGLFWALILTFAAIGPVGILLGALCGNMADGQASAALQCFASGTLIEIGISEMLVPGLNGSKSHRKRRLFAAVVGFIAMALLAAWA</sequence>
<dbReference type="GO" id="GO:0005385">
    <property type="term" value="F:zinc ion transmembrane transporter activity"/>
    <property type="evidence" value="ECO:0007669"/>
    <property type="project" value="TreeGrafter"/>
</dbReference>
<dbReference type="Pfam" id="PF02535">
    <property type="entry name" value="Zip"/>
    <property type="match status" value="1"/>
</dbReference>
<evidence type="ECO:0000256" key="4">
    <source>
        <dbReference type="ARBA" id="ARBA00023136"/>
    </source>
</evidence>
<feature type="transmembrane region" description="Helical" evidence="6">
    <location>
        <begin position="312"/>
        <end position="330"/>
    </location>
</feature>
<gene>
    <name evidence="7" type="ORF">ACAT0790_LOCUS50703</name>
</gene>
<dbReference type="InterPro" id="IPR003689">
    <property type="entry name" value="ZIP"/>
</dbReference>
<feature type="transmembrane region" description="Helical" evidence="6">
    <location>
        <begin position="190"/>
        <end position="208"/>
    </location>
</feature>
<reference evidence="7" key="1">
    <citation type="submission" date="2021-01" db="EMBL/GenBank/DDBJ databases">
        <authorList>
            <person name="Corre E."/>
            <person name="Pelletier E."/>
            <person name="Niang G."/>
            <person name="Scheremetjew M."/>
            <person name="Finn R."/>
            <person name="Kale V."/>
            <person name="Holt S."/>
            <person name="Cochrane G."/>
            <person name="Meng A."/>
            <person name="Brown T."/>
            <person name="Cohen L."/>
        </authorList>
    </citation>
    <scope>NUCLEOTIDE SEQUENCE</scope>
    <source>
        <strain evidence="7">OF101</strain>
    </source>
</reference>
<evidence type="ECO:0000313" key="7">
    <source>
        <dbReference type="EMBL" id="CAD9173934.1"/>
    </source>
</evidence>
<name>A0A7S1WKP6_ALECA</name>
<feature type="transmembrane region" description="Helical" evidence="6">
    <location>
        <begin position="247"/>
        <end position="268"/>
    </location>
</feature>
<dbReference type="AlphaFoldDB" id="A0A7S1WKP6"/>